<dbReference type="InterPro" id="IPR054333">
    <property type="entry name" value="REase-ARP-assoc"/>
</dbReference>
<dbReference type="Proteomes" id="UP000811545">
    <property type="component" value="Unassembled WGS sequence"/>
</dbReference>
<reference evidence="1 2" key="1">
    <citation type="journal article" date="2021" name="bioRxiv">
        <title>Unique metabolic strategies in Hadean analogues reveal hints for primordial physiology.</title>
        <authorList>
            <person name="Nobu M.K."/>
            <person name="Nakai R."/>
            <person name="Tamazawa S."/>
            <person name="Mori H."/>
            <person name="Toyoda A."/>
            <person name="Ijiri A."/>
            <person name="Suzuki S."/>
            <person name="Kurokawa K."/>
            <person name="Kamagata Y."/>
            <person name="Tamaki H."/>
        </authorList>
    </citation>
    <scope>NUCLEOTIDE SEQUENCE [LARGE SCALE GENOMIC DNA]</scope>
    <source>
        <strain evidence="1">BS525</strain>
    </source>
</reference>
<proteinExistence type="predicted"/>
<dbReference type="AlphaFoldDB" id="A0A9E2BJ08"/>
<evidence type="ECO:0000313" key="2">
    <source>
        <dbReference type="Proteomes" id="UP000811545"/>
    </source>
</evidence>
<sequence>MNAMEYIQIKQQIWAKSQGINLIGSKGDSGEKNYTTTLNENLFLPMGSTVKQAFEEGDGNELNQQNGFPAKMQALHSSSALTVNVFQYWMTKKISTIASACGLCKKDNTNPKSIFFEKKFEIDEEFQFSPNIDVVIENSSNFNFKVFAIECKFTETYSTIDHTGLKEKYISLESIWNDVPNIYQLAQRISPNDNDFNYLHPAQLIKHILGLKRKYGKNGFRLLYLWYDTLGEEGFRHKEEIERFTKICKKDGVKIHSISYQELILRLRKDCLDEHSEYVNYLSNRYF</sequence>
<evidence type="ECO:0000313" key="1">
    <source>
        <dbReference type="EMBL" id="MBT9145656.1"/>
    </source>
</evidence>
<protein>
    <recommendedName>
        <fullName evidence="3">Restriction endonuclease</fullName>
    </recommendedName>
</protein>
<accession>A0A9E2BJ08</accession>
<dbReference type="Pfam" id="PF22558">
    <property type="entry name" value="REase-ARP"/>
    <property type="match status" value="1"/>
</dbReference>
<evidence type="ECO:0008006" key="3">
    <source>
        <dbReference type="Google" id="ProtNLM"/>
    </source>
</evidence>
<comment type="caution">
    <text evidence="1">The sequence shown here is derived from an EMBL/GenBank/DDBJ whole genome shotgun (WGS) entry which is preliminary data.</text>
</comment>
<gene>
    <name evidence="1" type="ORF">DDT42_01531</name>
</gene>
<organism evidence="1 2">
    <name type="scientific">Psychracetigena formicireducens</name>
    <dbReference type="NCBI Taxonomy" id="2986056"/>
    <lineage>
        <taxon>Bacteria</taxon>
        <taxon>Bacillati</taxon>
        <taxon>Candidatus Lithacetigenota</taxon>
        <taxon>Candidatus Psychracetigena</taxon>
    </lineage>
</organism>
<dbReference type="EMBL" id="QLTW01000138">
    <property type="protein sequence ID" value="MBT9145656.1"/>
    <property type="molecule type" value="Genomic_DNA"/>
</dbReference>
<name>A0A9E2BJ08_PSYF1</name>